<gene>
    <name evidence="3" type="ORF">SAMN04488556_3534</name>
</gene>
<evidence type="ECO:0000313" key="3">
    <source>
        <dbReference type="EMBL" id="SFS96216.1"/>
    </source>
</evidence>
<dbReference type="AlphaFoldDB" id="A0A1I6U439"/>
<keyword evidence="1" id="KW-0812">Transmembrane</keyword>
<dbReference type="GO" id="GO:1904680">
    <property type="term" value="F:peptide transmembrane transporter activity"/>
    <property type="evidence" value="ECO:0007669"/>
    <property type="project" value="TreeGrafter"/>
</dbReference>
<keyword evidence="1" id="KW-0472">Membrane</keyword>
<dbReference type="GO" id="GO:0015833">
    <property type="term" value="P:peptide transport"/>
    <property type="evidence" value="ECO:0007669"/>
    <property type="project" value="TreeGrafter"/>
</dbReference>
<reference evidence="4" key="1">
    <citation type="submission" date="2016-10" db="EMBL/GenBank/DDBJ databases">
        <authorList>
            <person name="Varghese N."/>
            <person name="Submissions S."/>
        </authorList>
    </citation>
    <scope>NUCLEOTIDE SEQUENCE [LARGE SCALE GENOMIC DNA]</scope>
    <source>
        <strain evidence="4">DSM 22427</strain>
    </source>
</reference>
<dbReference type="CDD" id="cd00995">
    <property type="entry name" value="PBP2_NikA_DppA_OppA_like"/>
    <property type="match status" value="1"/>
</dbReference>
<keyword evidence="4" id="KW-1185">Reference proteome</keyword>
<feature type="transmembrane region" description="Helical" evidence="1">
    <location>
        <begin position="12"/>
        <end position="31"/>
    </location>
</feature>
<dbReference type="Gene3D" id="3.40.190.10">
    <property type="entry name" value="Periplasmic binding protein-like II"/>
    <property type="match status" value="1"/>
</dbReference>
<proteinExistence type="predicted"/>
<dbReference type="EMBL" id="FOZS01000004">
    <property type="protein sequence ID" value="SFS96216.1"/>
    <property type="molecule type" value="Genomic_DNA"/>
</dbReference>
<sequence length="595" mass="66901">MSDKLDKRVSRRSALIAGGGVVAGAVGGTAIRRVLTNDSPEQMSVTILTLPADNDRRSSQIARTFEKNLSAVGINATIEPRSRSQLLRAVLLEHDFDCFVASRHGGSDPDYLYELFHSTYDPEAGWQNPYGFTNLEVDDLLERQRSMDGDERTEAITDLLTRIAQAHPIVPICRTDDRRVVRTDRFDGWSEHPLGRKLGYLGLEPIEHEWDDGEDVILRGIITDTRPTRNLNPLAATQRDQGTIIDLLYDSLAVPNGGSFRPWLAESWEWDESTATVTIRPDCQFHDGQPVTSQDIEFTYEFFADTSLGDEQGVRSPAPRHRGLIDIVESTSVLDGQTVEIEVDAHADVAERALTIPILPRHVWKPEVETRLENGQNPIQGTWSIVSEDGISTIGSGPYAFVEREQRERLRLERFDRHFTTRDTVDFPEPSADEIRFEVALNSGLVLRGLSGESATQPRDMTAMPMAISEIGEITDDALELVEPQSWQFYHIGFNVRNAPFSNPNFRKVVAGLIDREMIVSDVFGGYATPIVTPVTDEWTPKELEWDGTAPYAPFFRKSDETRSEGSDTLDVEQAKRAFEGYGFQYSDDRERLVR</sequence>
<feature type="domain" description="Solute-binding protein family 5" evidence="2">
    <location>
        <begin position="260"/>
        <end position="591"/>
    </location>
</feature>
<dbReference type="InterPro" id="IPR039424">
    <property type="entry name" value="SBP_5"/>
</dbReference>
<keyword evidence="1" id="KW-1133">Transmembrane helix</keyword>
<accession>A0A1I6U439</accession>
<dbReference type="OrthoDB" id="194307at2157"/>
<evidence type="ECO:0000313" key="4">
    <source>
        <dbReference type="Proteomes" id="UP000199199"/>
    </source>
</evidence>
<name>A0A1I6U439_9EURY</name>
<dbReference type="Gene3D" id="3.10.105.10">
    <property type="entry name" value="Dipeptide-binding Protein, Domain 3"/>
    <property type="match status" value="2"/>
</dbReference>
<evidence type="ECO:0000259" key="2">
    <source>
        <dbReference type="Pfam" id="PF00496"/>
    </source>
</evidence>
<dbReference type="SUPFAM" id="SSF53850">
    <property type="entry name" value="Periplasmic binding protein-like II"/>
    <property type="match status" value="2"/>
</dbReference>
<protein>
    <submittedName>
        <fullName evidence="3">Peptide/nickel transport system substrate-binding protein</fullName>
    </submittedName>
</protein>
<dbReference type="Proteomes" id="UP000199199">
    <property type="component" value="Unassembled WGS sequence"/>
</dbReference>
<organism evidence="3 4">
    <name type="scientific">Halostagnicola kamekurae</name>
    <dbReference type="NCBI Taxonomy" id="619731"/>
    <lineage>
        <taxon>Archaea</taxon>
        <taxon>Methanobacteriati</taxon>
        <taxon>Methanobacteriota</taxon>
        <taxon>Stenosarchaea group</taxon>
        <taxon>Halobacteria</taxon>
        <taxon>Halobacteriales</taxon>
        <taxon>Natrialbaceae</taxon>
        <taxon>Halostagnicola</taxon>
    </lineage>
</organism>
<dbReference type="Pfam" id="PF00496">
    <property type="entry name" value="SBP_bac_5"/>
    <property type="match status" value="1"/>
</dbReference>
<dbReference type="PANTHER" id="PTHR30290">
    <property type="entry name" value="PERIPLASMIC BINDING COMPONENT OF ABC TRANSPORTER"/>
    <property type="match status" value="1"/>
</dbReference>
<evidence type="ECO:0000256" key="1">
    <source>
        <dbReference type="SAM" id="Phobius"/>
    </source>
</evidence>
<dbReference type="InterPro" id="IPR000914">
    <property type="entry name" value="SBP_5_dom"/>
</dbReference>